<dbReference type="GO" id="GO:0003676">
    <property type="term" value="F:nucleic acid binding"/>
    <property type="evidence" value="ECO:0007669"/>
    <property type="project" value="InterPro"/>
</dbReference>
<proteinExistence type="inferred from homology"/>
<comment type="similarity">
    <text evidence="1 2">Belongs to the UPF0102 family.</text>
</comment>
<dbReference type="Gene3D" id="3.40.1350.10">
    <property type="match status" value="1"/>
</dbReference>
<dbReference type="PANTHER" id="PTHR34039">
    <property type="entry name" value="UPF0102 PROTEIN YRAN"/>
    <property type="match status" value="1"/>
</dbReference>
<dbReference type="SUPFAM" id="SSF52980">
    <property type="entry name" value="Restriction endonuclease-like"/>
    <property type="match status" value="1"/>
</dbReference>
<accession>A0A6S6SZ95</accession>
<evidence type="ECO:0000256" key="1">
    <source>
        <dbReference type="ARBA" id="ARBA00006738"/>
    </source>
</evidence>
<protein>
    <recommendedName>
        <fullName evidence="2">UPF0102 protein HELGO_WM5934</fullName>
    </recommendedName>
</protein>
<dbReference type="NCBIfam" id="NF009152">
    <property type="entry name" value="PRK12497.2-4"/>
    <property type="match status" value="1"/>
</dbReference>
<dbReference type="InterPro" id="IPR011335">
    <property type="entry name" value="Restrct_endonuc-II-like"/>
</dbReference>
<dbReference type="PANTHER" id="PTHR34039:SF1">
    <property type="entry name" value="UPF0102 PROTEIN YRAN"/>
    <property type="match status" value="1"/>
</dbReference>
<dbReference type="EMBL" id="CACVAW010000040">
    <property type="protein sequence ID" value="CAA6809837.1"/>
    <property type="molecule type" value="Genomic_DNA"/>
</dbReference>
<dbReference type="Pfam" id="PF02021">
    <property type="entry name" value="UPF0102"/>
    <property type="match status" value="1"/>
</dbReference>
<evidence type="ECO:0000256" key="2">
    <source>
        <dbReference type="HAMAP-Rule" id="MF_00048"/>
    </source>
</evidence>
<dbReference type="AlphaFoldDB" id="A0A6S6SZ95"/>
<reference evidence="3" key="1">
    <citation type="submission" date="2020-01" db="EMBL/GenBank/DDBJ databases">
        <authorList>
            <person name="Meier V. D."/>
            <person name="Meier V D."/>
        </authorList>
    </citation>
    <scope>NUCLEOTIDE SEQUENCE</scope>
    <source>
        <strain evidence="3">HLG_WM_MAG_12</strain>
    </source>
</reference>
<dbReference type="InterPro" id="IPR011856">
    <property type="entry name" value="tRNA_endonuc-like_dom_sf"/>
</dbReference>
<dbReference type="HAMAP" id="MF_00048">
    <property type="entry name" value="UPF0102"/>
    <property type="match status" value="1"/>
</dbReference>
<sequence length="105" mass="12289">MRALGNIAETKACKYLIKNDFDILERNFYSRFGELDIIAFKNNILHFVEVKSGQYNPIENITSSKIKKLIKTIDFYLNTKKLNFDYCLDAIIVTDKIEFIENITL</sequence>
<evidence type="ECO:0000313" key="3">
    <source>
        <dbReference type="EMBL" id="CAA6809837.1"/>
    </source>
</evidence>
<gene>
    <name evidence="3" type="ORF">HELGO_WM5934</name>
</gene>
<name>A0A6S6SZ95_9BACT</name>
<dbReference type="InterPro" id="IPR003509">
    <property type="entry name" value="UPF0102_YraN-like"/>
</dbReference>
<organism evidence="3">
    <name type="scientific">uncultured Campylobacterales bacterium</name>
    <dbReference type="NCBI Taxonomy" id="352960"/>
    <lineage>
        <taxon>Bacteria</taxon>
        <taxon>Pseudomonadati</taxon>
        <taxon>Campylobacterota</taxon>
        <taxon>Epsilonproteobacteria</taxon>
        <taxon>Campylobacterales</taxon>
        <taxon>environmental samples</taxon>
    </lineage>
</organism>